<keyword evidence="1" id="KW-0472">Membrane</keyword>
<dbReference type="EMBL" id="WKLC01000003">
    <property type="protein sequence ID" value="MSE13661.1"/>
    <property type="molecule type" value="Genomic_DNA"/>
</dbReference>
<comment type="caution">
    <text evidence="2">The sequence shown here is derived from an EMBL/GenBank/DDBJ whole genome shotgun (WGS) entry which is preliminary data.</text>
</comment>
<keyword evidence="1" id="KW-0812">Transmembrane</keyword>
<evidence type="ECO:0000313" key="2">
    <source>
        <dbReference type="EMBL" id="MSE13661.1"/>
    </source>
</evidence>
<dbReference type="Proteomes" id="UP000461948">
    <property type="component" value="Unassembled WGS sequence"/>
</dbReference>
<sequence>MREVQGHKRRVALSCEGEAKVITLGLILLILQILHVSLRIIVVIRQLTGRL</sequence>
<accession>A0A7X2MID1</accession>
<reference evidence="2 3" key="1">
    <citation type="submission" date="2019-11" db="EMBL/GenBank/DDBJ databases">
        <title>Draft Genome Sequence of Plant Growth-Promoting Rhizosphere-Associated Bacteria.</title>
        <authorList>
            <person name="Vasilyev I.Y."/>
            <person name="Radchenko V."/>
            <person name="Ilnitskaya E.V."/>
        </authorList>
    </citation>
    <scope>NUCLEOTIDE SEQUENCE [LARGE SCALE GENOMIC DNA]</scope>
    <source>
        <strain evidence="2 3">VRA_MhP_f</strain>
    </source>
</reference>
<gene>
    <name evidence="2" type="ORF">GKC49_00340</name>
</gene>
<proteinExistence type="predicted"/>
<dbReference type="RefSeq" id="WP_187495282.1">
    <property type="nucleotide sequence ID" value="NZ_JACSWY010000018.1"/>
</dbReference>
<name>A0A7X2MID1_ENTAG</name>
<evidence type="ECO:0000256" key="1">
    <source>
        <dbReference type="SAM" id="Phobius"/>
    </source>
</evidence>
<evidence type="ECO:0000313" key="3">
    <source>
        <dbReference type="Proteomes" id="UP000461948"/>
    </source>
</evidence>
<keyword evidence="1" id="KW-1133">Transmembrane helix</keyword>
<feature type="transmembrane region" description="Helical" evidence="1">
    <location>
        <begin position="21"/>
        <end position="44"/>
    </location>
</feature>
<protein>
    <submittedName>
        <fullName evidence="2">Uncharacterized protein</fullName>
    </submittedName>
</protein>
<organism evidence="2 3">
    <name type="scientific">Enterobacter agglomerans</name>
    <name type="common">Erwinia herbicola</name>
    <name type="synonym">Pantoea agglomerans</name>
    <dbReference type="NCBI Taxonomy" id="549"/>
    <lineage>
        <taxon>Bacteria</taxon>
        <taxon>Pseudomonadati</taxon>
        <taxon>Pseudomonadota</taxon>
        <taxon>Gammaproteobacteria</taxon>
        <taxon>Enterobacterales</taxon>
        <taxon>Erwiniaceae</taxon>
        <taxon>Pantoea</taxon>
        <taxon>Pantoea agglomerans group</taxon>
    </lineage>
</organism>
<dbReference type="AlphaFoldDB" id="A0A7X2MID1"/>